<evidence type="ECO:0000256" key="6">
    <source>
        <dbReference type="ARBA" id="ARBA00023136"/>
    </source>
</evidence>
<keyword evidence="6 7" id="KW-0472">Membrane</keyword>
<evidence type="ECO:0000256" key="7">
    <source>
        <dbReference type="SAM" id="Phobius"/>
    </source>
</evidence>
<evidence type="ECO:0000313" key="10">
    <source>
        <dbReference type="EMBL" id="QGA26711.1"/>
    </source>
</evidence>
<feature type="transmembrane region" description="Helical" evidence="7">
    <location>
        <begin position="41"/>
        <end position="59"/>
    </location>
</feature>
<feature type="domain" description="Cation efflux protein cytoplasmic" evidence="9">
    <location>
        <begin position="206"/>
        <end position="285"/>
    </location>
</feature>
<gene>
    <name evidence="10" type="ORF">GFH32_10415</name>
</gene>
<dbReference type="Pfam" id="PF01545">
    <property type="entry name" value="Cation_efflux"/>
    <property type="match status" value="1"/>
</dbReference>
<dbReference type="SUPFAM" id="SSF160240">
    <property type="entry name" value="Cation efflux protein cytoplasmic domain-like"/>
    <property type="match status" value="1"/>
</dbReference>
<keyword evidence="11" id="KW-1185">Reference proteome</keyword>
<sequence>MSRQMRLVLLSLVTGIVLMLIKFVAYFITESNAIFSDAAESIVNIAASGFAYYSIYLAAQPKDLNHPYGHGKVEFFSVFVEGALIFIAGSVILVKAIYNIFFPQPVANVEEGMLLIFITSLINFGVGFYLIKRGRALRSLTIEADGKHLQIDAYSSIGLIVGLFIMKLTKLPWIDLALSIVLGFFILYNGYKLLRKSISGLMDESDQEVIDEVVAILKDKRKTEWIDVHNLRVQRYGQELHIDCHLTLPNYYDLSQVHDSISDFDQILNANLESKTEFFIHADPCLPECCHYCAVEDCPIRSEEFKKHIEWTSVNVTKNMKHFRKA</sequence>
<dbReference type="Proteomes" id="UP000326921">
    <property type="component" value="Chromosome"/>
</dbReference>
<dbReference type="EMBL" id="CP045652">
    <property type="protein sequence ID" value="QGA26711.1"/>
    <property type="molecule type" value="Genomic_DNA"/>
</dbReference>
<evidence type="ECO:0000256" key="4">
    <source>
        <dbReference type="ARBA" id="ARBA00022692"/>
    </source>
</evidence>
<accession>A0A5Q0QCU5</accession>
<feature type="transmembrane region" description="Helical" evidence="7">
    <location>
        <begin position="79"/>
        <end position="101"/>
    </location>
</feature>
<evidence type="ECO:0000259" key="8">
    <source>
        <dbReference type="Pfam" id="PF01545"/>
    </source>
</evidence>
<dbReference type="GO" id="GO:0015093">
    <property type="term" value="F:ferrous iron transmembrane transporter activity"/>
    <property type="evidence" value="ECO:0007669"/>
    <property type="project" value="TreeGrafter"/>
</dbReference>
<dbReference type="Gene3D" id="1.20.1510.10">
    <property type="entry name" value="Cation efflux protein transmembrane domain"/>
    <property type="match status" value="1"/>
</dbReference>
<dbReference type="Gene3D" id="3.30.70.1350">
    <property type="entry name" value="Cation efflux protein, cytoplasmic domain"/>
    <property type="match status" value="1"/>
</dbReference>
<dbReference type="InterPro" id="IPR050291">
    <property type="entry name" value="CDF_Transporter"/>
</dbReference>
<name>A0A5Q0QCU5_9SPHI</name>
<feature type="domain" description="Cation efflux protein transmembrane" evidence="8">
    <location>
        <begin position="8"/>
        <end position="202"/>
    </location>
</feature>
<dbReference type="GO" id="GO:0015086">
    <property type="term" value="F:cadmium ion transmembrane transporter activity"/>
    <property type="evidence" value="ECO:0007669"/>
    <property type="project" value="TreeGrafter"/>
</dbReference>
<dbReference type="AlphaFoldDB" id="A0A5Q0QCU5"/>
<evidence type="ECO:0000256" key="2">
    <source>
        <dbReference type="ARBA" id="ARBA00008114"/>
    </source>
</evidence>
<dbReference type="GO" id="GO:0006882">
    <property type="term" value="P:intracellular zinc ion homeostasis"/>
    <property type="evidence" value="ECO:0007669"/>
    <property type="project" value="TreeGrafter"/>
</dbReference>
<dbReference type="InterPro" id="IPR036837">
    <property type="entry name" value="Cation_efflux_CTD_sf"/>
</dbReference>
<protein>
    <submittedName>
        <fullName evidence="10">Cation diffusion facilitator family transporter</fullName>
    </submittedName>
</protein>
<feature type="transmembrane region" description="Helical" evidence="7">
    <location>
        <begin position="173"/>
        <end position="191"/>
    </location>
</feature>
<dbReference type="PANTHER" id="PTHR43840">
    <property type="entry name" value="MITOCHONDRIAL METAL TRANSPORTER 1-RELATED"/>
    <property type="match status" value="1"/>
</dbReference>
<comment type="subcellular location">
    <subcellularLocation>
        <location evidence="1">Membrane</location>
        <topology evidence="1">Multi-pass membrane protein</topology>
    </subcellularLocation>
</comment>
<dbReference type="PANTHER" id="PTHR43840:SF15">
    <property type="entry name" value="MITOCHONDRIAL METAL TRANSPORTER 1-RELATED"/>
    <property type="match status" value="1"/>
</dbReference>
<dbReference type="SUPFAM" id="SSF161111">
    <property type="entry name" value="Cation efflux protein transmembrane domain-like"/>
    <property type="match status" value="1"/>
</dbReference>
<feature type="transmembrane region" description="Helical" evidence="7">
    <location>
        <begin position="113"/>
        <end position="131"/>
    </location>
</feature>
<evidence type="ECO:0000313" key="11">
    <source>
        <dbReference type="Proteomes" id="UP000326921"/>
    </source>
</evidence>
<feature type="transmembrane region" description="Helical" evidence="7">
    <location>
        <begin position="151"/>
        <end position="167"/>
    </location>
</feature>
<comment type="similarity">
    <text evidence="2">Belongs to the cation diffusion facilitator (CDF) transporter (TC 2.A.4) family.</text>
</comment>
<dbReference type="GO" id="GO:0005886">
    <property type="term" value="C:plasma membrane"/>
    <property type="evidence" value="ECO:0007669"/>
    <property type="project" value="TreeGrafter"/>
</dbReference>
<evidence type="ECO:0000256" key="3">
    <source>
        <dbReference type="ARBA" id="ARBA00022448"/>
    </source>
</evidence>
<dbReference type="NCBIfam" id="TIGR01297">
    <property type="entry name" value="CDF"/>
    <property type="match status" value="1"/>
</dbReference>
<organism evidence="10 11">
    <name type="scientific">Sphingobacterium zhuxiongii</name>
    <dbReference type="NCBI Taxonomy" id="2662364"/>
    <lineage>
        <taxon>Bacteria</taxon>
        <taxon>Pseudomonadati</taxon>
        <taxon>Bacteroidota</taxon>
        <taxon>Sphingobacteriia</taxon>
        <taxon>Sphingobacteriales</taxon>
        <taxon>Sphingobacteriaceae</taxon>
        <taxon>Sphingobacterium</taxon>
    </lineage>
</organism>
<dbReference type="RefSeq" id="WP_153511561.1">
    <property type="nucleotide sequence ID" value="NZ_CP045652.1"/>
</dbReference>
<feature type="transmembrane region" description="Helical" evidence="7">
    <location>
        <begin position="7"/>
        <end position="29"/>
    </location>
</feature>
<keyword evidence="5 7" id="KW-1133">Transmembrane helix</keyword>
<dbReference type="GO" id="GO:0015341">
    <property type="term" value="F:zinc efflux antiporter activity"/>
    <property type="evidence" value="ECO:0007669"/>
    <property type="project" value="TreeGrafter"/>
</dbReference>
<evidence type="ECO:0000256" key="1">
    <source>
        <dbReference type="ARBA" id="ARBA00004141"/>
    </source>
</evidence>
<dbReference type="InterPro" id="IPR027469">
    <property type="entry name" value="Cation_efflux_TMD_sf"/>
</dbReference>
<keyword evidence="3" id="KW-0813">Transport</keyword>
<dbReference type="InterPro" id="IPR058533">
    <property type="entry name" value="Cation_efflux_TM"/>
</dbReference>
<reference evidence="10 11" key="1">
    <citation type="submission" date="2019-10" db="EMBL/GenBank/DDBJ databases">
        <authorList>
            <person name="Dong K."/>
        </authorList>
    </citation>
    <scope>NUCLEOTIDE SEQUENCE [LARGE SCALE GENOMIC DNA]</scope>
    <source>
        <strain evidence="11">dk4302</strain>
    </source>
</reference>
<dbReference type="KEGG" id="sphe:GFH32_10415"/>
<dbReference type="InterPro" id="IPR027470">
    <property type="entry name" value="Cation_efflux_CTD"/>
</dbReference>
<keyword evidence="4 7" id="KW-0812">Transmembrane</keyword>
<evidence type="ECO:0000259" key="9">
    <source>
        <dbReference type="Pfam" id="PF16916"/>
    </source>
</evidence>
<proteinExistence type="inferred from homology"/>
<dbReference type="Pfam" id="PF16916">
    <property type="entry name" value="ZT_dimer"/>
    <property type="match status" value="1"/>
</dbReference>
<dbReference type="InterPro" id="IPR002524">
    <property type="entry name" value="Cation_efflux"/>
</dbReference>
<evidence type="ECO:0000256" key="5">
    <source>
        <dbReference type="ARBA" id="ARBA00022989"/>
    </source>
</evidence>